<gene>
    <name evidence="2" type="ORF">GOP47_0020756</name>
</gene>
<evidence type="ECO:0000313" key="3">
    <source>
        <dbReference type="Proteomes" id="UP000886520"/>
    </source>
</evidence>
<organism evidence="2 3">
    <name type="scientific">Adiantum capillus-veneris</name>
    <name type="common">Maidenhair fern</name>
    <dbReference type="NCBI Taxonomy" id="13818"/>
    <lineage>
        <taxon>Eukaryota</taxon>
        <taxon>Viridiplantae</taxon>
        <taxon>Streptophyta</taxon>
        <taxon>Embryophyta</taxon>
        <taxon>Tracheophyta</taxon>
        <taxon>Polypodiopsida</taxon>
        <taxon>Polypodiidae</taxon>
        <taxon>Polypodiales</taxon>
        <taxon>Pteridineae</taxon>
        <taxon>Pteridaceae</taxon>
        <taxon>Vittarioideae</taxon>
        <taxon>Adiantum</taxon>
    </lineage>
</organism>
<feature type="compositionally biased region" description="Basic residues" evidence="1">
    <location>
        <begin position="1"/>
        <end position="15"/>
    </location>
</feature>
<proteinExistence type="predicted"/>
<evidence type="ECO:0000313" key="2">
    <source>
        <dbReference type="EMBL" id="KAI5064086.1"/>
    </source>
</evidence>
<protein>
    <submittedName>
        <fullName evidence="2">Uncharacterized protein</fullName>
    </submittedName>
</protein>
<evidence type="ECO:0000256" key="1">
    <source>
        <dbReference type="SAM" id="MobiDB-lite"/>
    </source>
</evidence>
<dbReference type="AlphaFoldDB" id="A0A9D4U9R5"/>
<keyword evidence="3" id="KW-1185">Reference proteome</keyword>
<sequence>MPSGPKKRKAAKKARQAATASASEPKETAQSPLSPQVEASLLTSVWHQATSQRVESIDENASSVKDTSEIVQQIDVGDEETWREACTDHLSHKAVEKTIITKDISHLKNVSEKNQNAEVVFTFMGAALAEGDAKTLLTQPAFSSSWNEDKSFVEQRHQQEQDTEAAEIKENVAFARRSSENEEHCASCVEQGQGVSFAVCSLENGEDCASCVEEVQEVSPSHVEHLKGSFCNELHATATSKSTESMDKISSQMPSLVSDIPLSTPMYLDEENCNVSQVMLPRSNPPAKDHIIVPQSSRWWSCCGIFDWLLDRS</sequence>
<name>A0A9D4U9R5_ADICA</name>
<reference evidence="2" key="1">
    <citation type="submission" date="2021-01" db="EMBL/GenBank/DDBJ databases">
        <title>Adiantum capillus-veneris genome.</title>
        <authorList>
            <person name="Fang Y."/>
            <person name="Liao Q."/>
        </authorList>
    </citation>
    <scope>NUCLEOTIDE SEQUENCE</scope>
    <source>
        <strain evidence="2">H3</strain>
        <tissue evidence="2">Leaf</tissue>
    </source>
</reference>
<accession>A0A9D4U9R5</accession>
<feature type="region of interest" description="Disordered" evidence="1">
    <location>
        <begin position="1"/>
        <end position="36"/>
    </location>
</feature>
<dbReference type="EMBL" id="JABFUD020000020">
    <property type="protein sequence ID" value="KAI5064086.1"/>
    <property type="molecule type" value="Genomic_DNA"/>
</dbReference>
<comment type="caution">
    <text evidence="2">The sequence shown here is derived from an EMBL/GenBank/DDBJ whole genome shotgun (WGS) entry which is preliminary data.</text>
</comment>
<dbReference type="Proteomes" id="UP000886520">
    <property type="component" value="Chromosome 20"/>
</dbReference>
<dbReference type="OrthoDB" id="10537476at2759"/>